<keyword evidence="1" id="KW-0677">Repeat</keyword>
<feature type="repeat" description="TPR" evidence="3">
    <location>
        <begin position="132"/>
        <end position="165"/>
    </location>
</feature>
<feature type="repeat" description="TPR" evidence="3">
    <location>
        <begin position="166"/>
        <end position="199"/>
    </location>
</feature>
<evidence type="ECO:0000256" key="1">
    <source>
        <dbReference type="ARBA" id="ARBA00022737"/>
    </source>
</evidence>
<dbReference type="PANTHER" id="PTHR45586:SF1">
    <property type="entry name" value="LIPOPOLYSACCHARIDE ASSEMBLY PROTEIN B"/>
    <property type="match status" value="1"/>
</dbReference>
<reference evidence="5 6" key="1">
    <citation type="submission" date="2020-07" db="EMBL/GenBank/DDBJ databases">
        <authorList>
            <person name="Feng X."/>
        </authorList>
    </citation>
    <scope>NUCLEOTIDE SEQUENCE [LARGE SCALE GENOMIC DNA]</scope>
    <source>
        <strain evidence="5 6">JCM31066</strain>
    </source>
</reference>
<feature type="signal peptide" evidence="4">
    <location>
        <begin position="1"/>
        <end position="23"/>
    </location>
</feature>
<evidence type="ECO:0000313" key="5">
    <source>
        <dbReference type="EMBL" id="MBC2594840.1"/>
    </source>
</evidence>
<protein>
    <submittedName>
        <fullName evidence="5">Tetratricopeptide repeat protein</fullName>
    </submittedName>
</protein>
<feature type="chain" id="PRO_5032595656" evidence="4">
    <location>
        <begin position="24"/>
        <end position="460"/>
    </location>
</feature>
<keyword evidence="6" id="KW-1185">Reference proteome</keyword>
<sequence length="460" mass="52394">MRQITKYLAVAAFAATAQQAVFAQFPSAEFEQQWQQKWTDEAFVSAFIDSYEPLKEVEPQFDNKDEIKQVQEMRDLFQSNPQAAADRLKEDLDEDASAPYLFLIGTLYLTAQQNDQAKEFYNRALEKYPNYRRAHKNLALVYLQDQELDKALKHLSRTIELGEKDGRQYGLLGYIYLSMGDPFAAEAAYRQAILAEPDVMDWKLGLVQALLGMEKYDDANALIETLIEKNPGNDTFWLLQVNAYLGSGQPERAIANLEMLRRMGKLKPASLKLLADIYMNQQMREQALERYTELMQADASGQFLPTMLNIGELLVYSQDFDRAIGMLDTIESHYASSTPEDKIKILNLKAKVARATGDSELAQETLTEIIAQDPLNGDALLEMAAIHQEKGKKEEAVFLYERAAKVDGYEFKALVQYAQMMVKEKRYADAVPLLKRALTINDDPRIARFLEDVERAARNT</sequence>
<keyword evidence="4" id="KW-0732">Signal</keyword>
<dbReference type="SUPFAM" id="SSF48452">
    <property type="entry name" value="TPR-like"/>
    <property type="match status" value="2"/>
</dbReference>
<feature type="repeat" description="TPR" evidence="3">
    <location>
        <begin position="98"/>
        <end position="131"/>
    </location>
</feature>
<dbReference type="InterPro" id="IPR019734">
    <property type="entry name" value="TPR_rpt"/>
</dbReference>
<dbReference type="SMART" id="SM00028">
    <property type="entry name" value="TPR"/>
    <property type="match status" value="7"/>
</dbReference>
<dbReference type="PANTHER" id="PTHR45586">
    <property type="entry name" value="TPR REPEAT-CONTAINING PROTEIN PA4667"/>
    <property type="match status" value="1"/>
</dbReference>
<evidence type="ECO:0000256" key="3">
    <source>
        <dbReference type="PROSITE-ProRule" id="PRU00339"/>
    </source>
</evidence>
<dbReference type="AlphaFoldDB" id="A0A842HF36"/>
<organism evidence="5 6">
    <name type="scientific">Ruficoccus amylovorans</name>
    <dbReference type="NCBI Taxonomy" id="1804625"/>
    <lineage>
        <taxon>Bacteria</taxon>
        <taxon>Pseudomonadati</taxon>
        <taxon>Verrucomicrobiota</taxon>
        <taxon>Opitutia</taxon>
        <taxon>Puniceicoccales</taxon>
        <taxon>Cerasicoccaceae</taxon>
        <taxon>Ruficoccus</taxon>
    </lineage>
</organism>
<gene>
    <name evidence="5" type="ORF">H5P28_11275</name>
</gene>
<proteinExistence type="predicted"/>
<evidence type="ECO:0000313" key="6">
    <source>
        <dbReference type="Proteomes" id="UP000546464"/>
    </source>
</evidence>
<evidence type="ECO:0000256" key="2">
    <source>
        <dbReference type="ARBA" id="ARBA00022803"/>
    </source>
</evidence>
<keyword evidence="2 3" id="KW-0802">TPR repeat</keyword>
<accession>A0A842HF36</accession>
<dbReference type="Gene3D" id="1.25.40.10">
    <property type="entry name" value="Tetratricopeptide repeat domain"/>
    <property type="match status" value="2"/>
</dbReference>
<dbReference type="Proteomes" id="UP000546464">
    <property type="component" value="Unassembled WGS sequence"/>
</dbReference>
<name>A0A842HF36_9BACT</name>
<comment type="caution">
    <text evidence="5">The sequence shown here is derived from an EMBL/GenBank/DDBJ whole genome shotgun (WGS) entry which is preliminary data.</text>
</comment>
<dbReference type="EMBL" id="JACHVB010000034">
    <property type="protein sequence ID" value="MBC2594840.1"/>
    <property type="molecule type" value="Genomic_DNA"/>
</dbReference>
<dbReference type="RefSeq" id="WP_185675802.1">
    <property type="nucleotide sequence ID" value="NZ_JACHVB010000034.1"/>
</dbReference>
<dbReference type="InterPro" id="IPR051012">
    <property type="entry name" value="CellSynth/LPSAsmb/PSIAsmb"/>
</dbReference>
<evidence type="ECO:0000256" key="4">
    <source>
        <dbReference type="SAM" id="SignalP"/>
    </source>
</evidence>
<dbReference type="PROSITE" id="PS50005">
    <property type="entry name" value="TPR"/>
    <property type="match status" value="3"/>
</dbReference>
<dbReference type="InterPro" id="IPR011990">
    <property type="entry name" value="TPR-like_helical_dom_sf"/>
</dbReference>
<dbReference type="Pfam" id="PF13432">
    <property type="entry name" value="TPR_16"/>
    <property type="match status" value="2"/>
</dbReference>
<dbReference type="Pfam" id="PF14559">
    <property type="entry name" value="TPR_19"/>
    <property type="match status" value="1"/>
</dbReference>